<evidence type="ECO:0000313" key="2">
    <source>
        <dbReference type="EMBL" id="CAG8555227.1"/>
    </source>
</evidence>
<proteinExistence type="predicted"/>
<evidence type="ECO:0000313" key="3">
    <source>
        <dbReference type="Proteomes" id="UP000789901"/>
    </source>
</evidence>
<reference evidence="2 3" key="1">
    <citation type="submission" date="2021-06" db="EMBL/GenBank/DDBJ databases">
        <authorList>
            <person name="Kallberg Y."/>
            <person name="Tangrot J."/>
            <person name="Rosling A."/>
        </authorList>
    </citation>
    <scope>NUCLEOTIDE SEQUENCE [LARGE SCALE GENOMIC DNA]</scope>
    <source>
        <strain evidence="2 3">120-4 pot B 10/14</strain>
    </source>
</reference>
<dbReference type="Proteomes" id="UP000789901">
    <property type="component" value="Unassembled WGS sequence"/>
</dbReference>
<feature type="non-terminal residue" evidence="2">
    <location>
        <position position="1"/>
    </location>
</feature>
<sequence length="48" mass="5924">ETRTGRIEEEQRRTIQFLREENDDLQNNYERLLDLYWNNVILTNNIAN</sequence>
<keyword evidence="1" id="KW-0175">Coiled coil</keyword>
<comment type="caution">
    <text evidence="2">The sequence shown here is derived from an EMBL/GenBank/DDBJ whole genome shotgun (WGS) entry which is preliminary data.</text>
</comment>
<name>A0ABN7UDT9_GIGMA</name>
<feature type="coiled-coil region" evidence="1">
    <location>
        <begin position="8"/>
        <end position="35"/>
    </location>
</feature>
<dbReference type="EMBL" id="CAJVQB010001907">
    <property type="protein sequence ID" value="CAG8555227.1"/>
    <property type="molecule type" value="Genomic_DNA"/>
</dbReference>
<organism evidence="2 3">
    <name type="scientific">Gigaspora margarita</name>
    <dbReference type="NCBI Taxonomy" id="4874"/>
    <lineage>
        <taxon>Eukaryota</taxon>
        <taxon>Fungi</taxon>
        <taxon>Fungi incertae sedis</taxon>
        <taxon>Mucoromycota</taxon>
        <taxon>Glomeromycotina</taxon>
        <taxon>Glomeromycetes</taxon>
        <taxon>Diversisporales</taxon>
        <taxon>Gigasporaceae</taxon>
        <taxon>Gigaspora</taxon>
    </lineage>
</organism>
<evidence type="ECO:0000256" key="1">
    <source>
        <dbReference type="SAM" id="Coils"/>
    </source>
</evidence>
<gene>
    <name evidence="2" type="ORF">GMARGA_LOCUS4750</name>
</gene>
<accession>A0ABN7UDT9</accession>
<protein>
    <submittedName>
        <fullName evidence="2">3998_t:CDS:1</fullName>
    </submittedName>
</protein>
<keyword evidence="3" id="KW-1185">Reference proteome</keyword>